<comment type="caution">
    <text evidence="13">The sequence shown here is derived from an EMBL/GenBank/DDBJ whole genome shotgun (WGS) entry which is preliminary data.</text>
</comment>
<dbReference type="Proteomes" id="UP000295150">
    <property type="component" value="Unassembled WGS sequence"/>
</dbReference>
<keyword evidence="5" id="KW-0067">ATP-binding</keyword>
<keyword evidence="4" id="KW-0547">Nucleotide-binding</keyword>
<dbReference type="Pfam" id="PF21654">
    <property type="entry name" value="DncV-like_NTFase"/>
    <property type="match status" value="1"/>
</dbReference>
<evidence type="ECO:0000256" key="2">
    <source>
        <dbReference type="ARBA" id="ARBA00022695"/>
    </source>
</evidence>
<reference evidence="13 14" key="1">
    <citation type="submission" date="2019-03" db="EMBL/GenBank/DDBJ databases">
        <title>Freshwater and sediment microbial communities from various areas in North America, analyzing microbe dynamics in response to fracking.</title>
        <authorList>
            <person name="Lamendella R."/>
        </authorList>
    </citation>
    <scope>NUCLEOTIDE SEQUENCE [LARGE SCALE GENOMIC DNA]</scope>
    <source>
        <strain evidence="13 14">1_TX</strain>
    </source>
</reference>
<evidence type="ECO:0000313" key="14">
    <source>
        <dbReference type="Proteomes" id="UP000295150"/>
    </source>
</evidence>
<evidence type="ECO:0000256" key="4">
    <source>
        <dbReference type="ARBA" id="ARBA00022741"/>
    </source>
</evidence>
<dbReference type="GO" id="GO:0009117">
    <property type="term" value="P:nucleotide metabolic process"/>
    <property type="evidence" value="ECO:0007669"/>
    <property type="project" value="UniProtKB-KW"/>
</dbReference>
<feature type="domain" description="Cyclic GMP-AMP synthase DncV-like nucleotidyltransferase" evidence="12">
    <location>
        <begin position="53"/>
        <end position="139"/>
    </location>
</feature>
<gene>
    <name evidence="13" type="ORF">DFO68_104181</name>
</gene>
<dbReference type="RefSeq" id="WP_133482611.1">
    <property type="nucleotide sequence ID" value="NZ_SNWH01000004.1"/>
</dbReference>
<evidence type="ECO:0000259" key="12">
    <source>
        <dbReference type="Pfam" id="PF21654"/>
    </source>
</evidence>
<feature type="region of interest" description="Disordered" evidence="11">
    <location>
        <begin position="393"/>
        <end position="412"/>
    </location>
</feature>
<evidence type="ECO:0000256" key="5">
    <source>
        <dbReference type="ARBA" id="ARBA00022840"/>
    </source>
</evidence>
<comment type="catalytic activity">
    <reaction evidence="10">
        <text>GTP + ATP = 3',3'-cGAMP + 2 diphosphate</text>
        <dbReference type="Rhea" id="RHEA:35647"/>
        <dbReference type="ChEBI" id="CHEBI:30616"/>
        <dbReference type="ChEBI" id="CHEBI:33019"/>
        <dbReference type="ChEBI" id="CHEBI:37565"/>
        <dbReference type="ChEBI" id="CHEBI:71501"/>
    </reaction>
    <physiologicalReaction direction="left-to-right" evidence="10">
        <dbReference type="Rhea" id="RHEA:35648"/>
    </physiologicalReaction>
</comment>
<dbReference type="EMBL" id="SNWH01000004">
    <property type="protein sequence ID" value="TDO12668.1"/>
    <property type="molecule type" value="Genomic_DNA"/>
</dbReference>
<keyword evidence="7" id="KW-0546">Nucleotide metabolism</keyword>
<name>A0A4R6HVV0_9GAMM</name>
<dbReference type="GO" id="GO:0046872">
    <property type="term" value="F:metal ion binding"/>
    <property type="evidence" value="ECO:0007669"/>
    <property type="project" value="UniProtKB-KW"/>
</dbReference>
<evidence type="ECO:0000256" key="9">
    <source>
        <dbReference type="ARBA" id="ARBA00044145"/>
    </source>
</evidence>
<keyword evidence="2" id="KW-0548">Nucleotidyltransferase</keyword>
<evidence type="ECO:0000256" key="7">
    <source>
        <dbReference type="ARBA" id="ARBA00023080"/>
    </source>
</evidence>
<keyword evidence="6" id="KW-0460">Magnesium</keyword>
<evidence type="ECO:0000256" key="8">
    <source>
        <dbReference type="ARBA" id="ARBA00023118"/>
    </source>
</evidence>
<dbReference type="GO" id="GO:0005524">
    <property type="term" value="F:ATP binding"/>
    <property type="evidence" value="ECO:0007669"/>
    <property type="project" value="UniProtKB-KW"/>
</dbReference>
<evidence type="ECO:0000313" key="13">
    <source>
        <dbReference type="EMBL" id="TDO12668.1"/>
    </source>
</evidence>
<protein>
    <recommendedName>
        <fullName evidence="9">Cyclic GMP-AMP synthase</fullName>
    </recommendedName>
</protein>
<evidence type="ECO:0000256" key="10">
    <source>
        <dbReference type="ARBA" id="ARBA00048304"/>
    </source>
</evidence>
<dbReference type="AlphaFoldDB" id="A0A4R6HVV0"/>
<evidence type="ECO:0000256" key="3">
    <source>
        <dbReference type="ARBA" id="ARBA00022723"/>
    </source>
</evidence>
<dbReference type="InterPro" id="IPR048445">
    <property type="entry name" value="DncV-like_NTFase"/>
</dbReference>
<dbReference type="GO" id="GO:0016779">
    <property type="term" value="F:nucleotidyltransferase activity"/>
    <property type="evidence" value="ECO:0007669"/>
    <property type="project" value="UniProtKB-KW"/>
</dbReference>
<keyword evidence="8" id="KW-0051">Antiviral defense</keyword>
<keyword evidence="1" id="KW-0808">Transferase</keyword>
<dbReference type="CDD" id="cd05400">
    <property type="entry name" value="NT_2-5OAS_ClassI-CCAase"/>
    <property type="match status" value="1"/>
</dbReference>
<organism evidence="13 14">
    <name type="scientific">Halomonas ventosae</name>
    <dbReference type="NCBI Taxonomy" id="229007"/>
    <lineage>
        <taxon>Bacteria</taxon>
        <taxon>Pseudomonadati</taxon>
        <taxon>Pseudomonadota</taxon>
        <taxon>Gammaproteobacteria</taxon>
        <taxon>Oceanospirillales</taxon>
        <taxon>Halomonadaceae</taxon>
        <taxon>Halomonas</taxon>
    </lineage>
</organism>
<dbReference type="OrthoDB" id="1118920at2"/>
<feature type="compositionally biased region" description="Basic and acidic residues" evidence="11">
    <location>
        <begin position="400"/>
        <end position="412"/>
    </location>
</feature>
<dbReference type="GO" id="GO:0051607">
    <property type="term" value="P:defense response to virus"/>
    <property type="evidence" value="ECO:0007669"/>
    <property type="project" value="UniProtKB-KW"/>
</dbReference>
<keyword evidence="14" id="KW-1185">Reference proteome</keyword>
<accession>A0A4R6HVV0</accession>
<dbReference type="InterPro" id="IPR006116">
    <property type="entry name" value="NT_2-5OAS_ClassI-CCAase"/>
</dbReference>
<evidence type="ECO:0000256" key="1">
    <source>
        <dbReference type="ARBA" id="ARBA00022679"/>
    </source>
</evidence>
<sequence>MTVTITKQSEAYLDALAKVLEIPISRYEQAEKSYKSLGEWFHRDGSCVRHLDPDVFVQGSFRLGTVIKPQSAEEEYDVDCACNLNNLDKSELTQAGLKELLGHEVKLYRESKGISKEVHEGRRCWRLEYADGAQFHMDIVPCIPNGHDQRRLLEDRRLDAQFSDTAVAITDNEVIPQYYQITNDWPRSNPRGYAEWFKLRMGDVFKRRRQQVLDEVRSGGIITASVEDIPTYRVRTPLQSAIMILKRHRDIMFADDPTNKPISIIISTLAAHAYRGEETIGLALLSILSRMQDAIGHDGEKYIIRNPTDALENFADKWEAHPERAVAFFDWLEEAREDFREAGRLVEHRRISSVLASRIGSDLTDQVSNSINSSSSVGGGLLSAATAASAFSAPNVSFSDEPRTPKKPDGFA</sequence>
<keyword evidence="3" id="KW-0479">Metal-binding</keyword>
<evidence type="ECO:0000256" key="11">
    <source>
        <dbReference type="SAM" id="MobiDB-lite"/>
    </source>
</evidence>
<evidence type="ECO:0000256" key="6">
    <source>
        <dbReference type="ARBA" id="ARBA00022842"/>
    </source>
</evidence>
<proteinExistence type="predicted"/>